<organism evidence="1 2">
    <name type="scientific">Aspergillus cavernicola</name>
    <dbReference type="NCBI Taxonomy" id="176166"/>
    <lineage>
        <taxon>Eukaryota</taxon>
        <taxon>Fungi</taxon>
        <taxon>Dikarya</taxon>
        <taxon>Ascomycota</taxon>
        <taxon>Pezizomycotina</taxon>
        <taxon>Eurotiomycetes</taxon>
        <taxon>Eurotiomycetidae</taxon>
        <taxon>Eurotiales</taxon>
        <taxon>Aspergillaceae</taxon>
        <taxon>Aspergillus</taxon>
        <taxon>Aspergillus subgen. Nidulantes</taxon>
    </lineage>
</organism>
<dbReference type="PANTHER" id="PTHR39596:SF4">
    <property type="entry name" value="HET DOMAIN PROTEIN (AFU_ORTHOLOGUE AFUA_3G03140)-RELATED"/>
    <property type="match status" value="1"/>
</dbReference>
<dbReference type="PANTHER" id="PTHR39596">
    <property type="match status" value="1"/>
</dbReference>
<keyword evidence="2" id="KW-1185">Reference proteome</keyword>
<reference evidence="1 2" key="1">
    <citation type="submission" date="2024-07" db="EMBL/GenBank/DDBJ databases">
        <title>Section-level genome sequencing and comparative genomics of Aspergillus sections Usti and Cavernicolus.</title>
        <authorList>
            <consortium name="Lawrence Berkeley National Laboratory"/>
            <person name="Nybo J.L."/>
            <person name="Vesth T.C."/>
            <person name="Theobald S."/>
            <person name="Frisvad J.C."/>
            <person name="Larsen T.O."/>
            <person name="Kjaerboelling I."/>
            <person name="Rothschild-Mancinelli K."/>
            <person name="Lyhne E.K."/>
            <person name="Kogle M.E."/>
            <person name="Barry K."/>
            <person name="Clum A."/>
            <person name="Na H."/>
            <person name="Ledsgaard L."/>
            <person name="Lin J."/>
            <person name="Lipzen A."/>
            <person name="Kuo A."/>
            <person name="Riley R."/>
            <person name="Mondo S."/>
            <person name="LaButti K."/>
            <person name="Haridas S."/>
            <person name="Pangalinan J."/>
            <person name="Salamov A.A."/>
            <person name="Simmons B.A."/>
            <person name="Magnuson J.K."/>
            <person name="Chen J."/>
            <person name="Drula E."/>
            <person name="Henrissat B."/>
            <person name="Wiebenga A."/>
            <person name="Lubbers R.J."/>
            <person name="Gomes A.C."/>
            <person name="Makela M.R."/>
            <person name="Stajich J."/>
            <person name="Grigoriev I.V."/>
            <person name="Mortensen U.H."/>
            <person name="De vries R.P."/>
            <person name="Baker S.E."/>
            <person name="Andersen M.R."/>
        </authorList>
    </citation>
    <scope>NUCLEOTIDE SEQUENCE [LARGE SCALE GENOMIC DNA]</scope>
    <source>
        <strain evidence="1 2">CBS 600.67</strain>
    </source>
</reference>
<dbReference type="Proteomes" id="UP001610335">
    <property type="component" value="Unassembled WGS sequence"/>
</dbReference>
<accession>A0ABR4I979</accession>
<name>A0ABR4I979_9EURO</name>
<evidence type="ECO:0000313" key="1">
    <source>
        <dbReference type="EMBL" id="KAL2823438.1"/>
    </source>
</evidence>
<sequence>MTETPILPAWTLTRAEVCAILDHNTHHPTDKSGMRPIEIKFMELGETGEAGDYQLLGSQETKARIAQWCRDAFACVEVKNEDLDSHFDRVDDLFSTLITCNFQVSQRKIGKDAIVDGACALLARLPAYPPDLQFEYGGKIGPSQADSLWPVEYLIPAQSEDSRGRYGWTNLRTLSRPSTNVVRIALFLTMEPSAAFALTSNYADTLARILDTVTEFCQASTTEHDAQAWFILQAFLWAAWQQTVMSQLWYDATRQLAIGYSFERHNRLISREIPLIMPGRDAVEQRRPGYMCKWAFELLRSDLSSVTQDFRTLFEVYDRHFGDLASRCNLASGQGRLRVCDGKAPGNCERFESENVQIQSAHDFECVGSLCSFLTWDEQSYRSIEGARAVSLEETDGQYLRYCPLSSGTMAVSHVWSHGQGGRPETGFNICLHRRYTALARSLGCTSYWMDTPCIPTDDDLRDEAIGQINDNFINSKLTLLVDRDLMEIDIHPLTLQAEEAILAALVVCDWNIRAWTLLEGMRGRLKLHILCKDNRVISLIDVLSDITSKSNLALISPCLAIQHYTPTQYEISKLTEHDPVTTEQATCLLNHRHPTKDRDVIIIWSLICGTAKVRKTAVDFWKSTIGQLLATGFIISSTERLQDRGFSWAPSRPNLLPPGTDTPNAKQYPAYDGQNSVAGQITADGFKAEWLVCRIRRSRGLPLWFSLQTYSGQSAYYRVYNGGANAKMDLSSRLNLRSVIAPLLKQYRWVALLQPALRERTSSGPVAPPRPFAYQGEAEGPLLVIVGSNDGDEWVWQGVHEWDVKFQLPEFSLEELLIV</sequence>
<evidence type="ECO:0008006" key="3">
    <source>
        <dbReference type="Google" id="ProtNLM"/>
    </source>
</evidence>
<evidence type="ECO:0000313" key="2">
    <source>
        <dbReference type="Proteomes" id="UP001610335"/>
    </source>
</evidence>
<dbReference type="EMBL" id="JBFXLS010000052">
    <property type="protein sequence ID" value="KAL2823438.1"/>
    <property type="molecule type" value="Genomic_DNA"/>
</dbReference>
<protein>
    <recommendedName>
        <fullName evidence="3">Heterokaryon incompatibility domain-containing protein</fullName>
    </recommendedName>
</protein>
<gene>
    <name evidence="1" type="ORF">BDW59DRAFT_163218</name>
</gene>
<comment type="caution">
    <text evidence="1">The sequence shown here is derived from an EMBL/GenBank/DDBJ whole genome shotgun (WGS) entry which is preliminary data.</text>
</comment>
<proteinExistence type="predicted"/>